<evidence type="ECO:0000313" key="10">
    <source>
        <dbReference type="Proteomes" id="UP000663873"/>
    </source>
</evidence>
<evidence type="ECO:0000313" key="9">
    <source>
        <dbReference type="Proteomes" id="UP000663833"/>
    </source>
</evidence>
<dbReference type="Proteomes" id="UP000663872">
    <property type="component" value="Unassembled WGS sequence"/>
</dbReference>
<accession>A0A818E9U9</accession>
<dbReference type="EMBL" id="CAJOBP010000007">
    <property type="protein sequence ID" value="CAF4098972.1"/>
    <property type="molecule type" value="Genomic_DNA"/>
</dbReference>
<dbReference type="EMBL" id="CAJNYT010003334">
    <property type="protein sequence ID" value="CAF3551714.1"/>
    <property type="molecule type" value="Genomic_DNA"/>
</dbReference>
<dbReference type="Proteomes" id="UP000663851">
    <property type="component" value="Unassembled WGS sequence"/>
</dbReference>
<comment type="caution">
    <text evidence="4">The sequence shown here is derived from an EMBL/GenBank/DDBJ whole genome shotgun (WGS) entry which is preliminary data.</text>
</comment>
<dbReference type="OrthoDB" id="10014807at2759"/>
<dbReference type="Proteomes" id="UP000663848">
    <property type="component" value="Unassembled WGS sequence"/>
</dbReference>
<evidence type="ECO:0000313" key="4">
    <source>
        <dbReference type="EMBL" id="CAF3456503.1"/>
    </source>
</evidence>
<protein>
    <submittedName>
        <fullName evidence="4">Uncharacterized protein</fullName>
    </submittedName>
</protein>
<evidence type="ECO:0000313" key="8">
    <source>
        <dbReference type="EMBL" id="CAF4463253.1"/>
    </source>
</evidence>
<feature type="region of interest" description="Disordered" evidence="2">
    <location>
        <begin position="220"/>
        <end position="240"/>
    </location>
</feature>
<evidence type="ECO:0000313" key="7">
    <source>
        <dbReference type="EMBL" id="CAF4219409.1"/>
    </source>
</evidence>
<evidence type="ECO:0000256" key="2">
    <source>
        <dbReference type="SAM" id="MobiDB-lite"/>
    </source>
</evidence>
<dbReference type="EMBL" id="CAJNYD010002915">
    <property type="protein sequence ID" value="CAF3456503.1"/>
    <property type="molecule type" value="Genomic_DNA"/>
</dbReference>
<proteinExistence type="predicted"/>
<evidence type="ECO:0000313" key="5">
    <source>
        <dbReference type="EMBL" id="CAF3551714.1"/>
    </source>
</evidence>
<evidence type="ECO:0000256" key="1">
    <source>
        <dbReference type="SAM" id="Coils"/>
    </source>
</evidence>
<dbReference type="Proteomes" id="UP000663825">
    <property type="component" value="Unassembled WGS sequence"/>
</dbReference>
<feature type="compositionally biased region" description="Polar residues" evidence="2">
    <location>
        <begin position="159"/>
        <end position="189"/>
    </location>
</feature>
<dbReference type="EMBL" id="CAJNXB010002409">
    <property type="protein sequence ID" value="CAF3242208.1"/>
    <property type="molecule type" value="Genomic_DNA"/>
</dbReference>
<dbReference type="AlphaFoldDB" id="A0A818E9U9"/>
<gene>
    <name evidence="5" type="ORF">GRG538_LOCUS20273</name>
    <name evidence="7" type="ORF">HFQ381_LOCUS8539</name>
    <name evidence="4" type="ORF">LUA448_LOCUS22316</name>
    <name evidence="8" type="ORF">QYT958_LOCUS1605</name>
    <name evidence="3" type="ORF">TIS948_LOCUS14701</name>
    <name evidence="6" type="ORF">UJA718_LOCUS162</name>
</gene>
<keyword evidence="1" id="KW-0175">Coiled coil</keyword>
<organism evidence="4 9">
    <name type="scientific">Rotaria socialis</name>
    <dbReference type="NCBI Taxonomy" id="392032"/>
    <lineage>
        <taxon>Eukaryota</taxon>
        <taxon>Metazoa</taxon>
        <taxon>Spiralia</taxon>
        <taxon>Gnathifera</taxon>
        <taxon>Rotifera</taxon>
        <taxon>Eurotatoria</taxon>
        <taxon>Bdelloidea</taxon>
        <taxon>Philodinida</taxon>
        <taxon>Philodinidae</taxon>
        <taxon>Rotaria</taxon>
    </lineage>
</organism>
<keyword evidence="10" id="KW-1185">Reference proteome</keyword>
<sequence length="753" mass="86954">MSETTEKDEPSSNKILATNFSHTLMPTTSTPATPLSPLVTNLRYRQKFELYHDVIEEKLRDTYPELPQTYELKPTNIECSTMKGYDLDFPNDSVVIQHHSVPFVSLVNSSMTRRLVYRTNKEFDKYAELLRNILSVQESRRNAKYSVVREINWTKRRQSSMSMTPKKQNSEAPINKSSVMKSNTNGITETSDHQPCYSVNKTSRSIAGVTLEEVLLSNIRGSSNKSRKRISRSPSPTQKIHQRLASISKNNILANNKYKKKSTSSSLYQRTRNNEELVRSSSCIDPSSFKSNFMHRERRSFHHEQFITYLTRIRTISKQIRSRDCNNFTDPQYYHLWNELENCLSSALLHVNDDIQFQSSSVPVQREMIELRKQLEITNLHLHEYNSIRRNDEPYVHLQKKFDTNQIQYTQSLLHNKELKTKCQLLQDKIDHLERNNIRLIQRLTQQDLRSLAKCTVQISKDNELFLHEEIMFLKEKLYHIYDDLVTLSNRNHTLENSIKEQNQQLLLYEHQINNLKQSAKNLLHDLNNHSIEDQVQPFLNNIQIDQKYDGVIKNSFQETQITSTKSASSVFKPASILFEIPPTVANRSPFQSSTFQSYSLPIGSTNNARETSLFVNPPILNDSNVLSKFQYNKSPNTNTACCSSSTIDDADSILVSSFSTLLSYDQRKRNTFCHSLPLLPIPTNIDITKTPKQIHRQHISNDDSDPDFDQISDLTSKMFNSEDEADFLIVVKSTSTSSSTNISADAEKLAYM</sequence>
<name>A0A818E9U9_9BILA</name>
<feature type="coiled-coil region" evidence="1">
    <location>
        <begin position="416"/>
        <end position="443"/>
    </location>
</feature>
<reference evidence="4" key="1">
    <citation type="submission" date="2021-02" db="EMBL/GenBank/DDBJ databases">
        <authorList>
            <person name="Nowell W R."/>
        </authorList>
    </citation>
    <scope>NUCLEOTIDE SEQUENCE</scope>
</reference>
<evidence type="ECO:0000313" key="3">
    <source>
        <dbReference type="EMBL" id="CAF3242208.1"/>
    </source>
</evidence>
<feature type="coiled-coil region" evidence="1">
    <location>
        <begin position="485"/>
        <end position="533"/>
    </location>
</feature>
<feature type="region of interest" description="Disordered" evidence="2">
    <location>
        <begin position="157"/>
        <end position="198"/>
    </location>
</feature>
<evidence type="ECO:0000313" key="6">
    <source>
        <dbReference type="EMBL" id="CAF4098972.1"/>
    </source>
</evidence>
<dbReference type="EMBL" id="CAJOBR010000093">
    <property type="protein sequence ID" value="CAF4463253.1"/>
    <property type="molecule type" value="Genomic_DNA"/>
</dbReference>
<dbReference type="Proteomes" id="UP000663873">
    <property type="component" value="Unassembled WGS sequence"/>
</dbReference>
<dbReference type="Proteomes" id="UP000663833">
    <property type="component" value="Unassembled WGS sequence"/>
</dbReference>
<dbReference type="EMBL" id="CAJOBO010000430">
    <property type="protein sequence ID" value="CAF4219409.1"/>
    <property type="molecule type" value="Genomic_DNA"/>
</dbReference>